<evidence type="ECO:0000313" key="2">
    <source>
        <dbReference type="EMBL" id="KAF5826970.1"/>
    </source>
</evidence>
<feature type="compositionally biased region" description="Basic residues" evidence="1">
    <location>
        <begin position="15"/>
        <end position="31"/>
    </location>
</feature>
<evidence type="ECO:0000313" key="3">
    <source>
        <dbReference type="Proteomes" id="UP000815325"/>
    </source>
</evidence>
<dbReference type="Proteomes" id="UP000815325">
    <property type="component" value="Unassembled WGS sequence"/>
</dbReference>
<feature type="region of interest" description="Disordered" evidence="1">
    <location>
        <begin position="15"/>
        <end position="37"/>
    </location>
</feature>
<gene>
    <name evidence="2" type="ORF">DUNSADRAFT_1650</name>
</gene>
<dbReference type="EMBL" id="MU070635">
    <property type="protein sequence ID" value="KAF5826970.1"/>
    <property type="molecule type" value="Genomic_DNA"/>
</dbReference>
<accession>A0ABQ7FX87</accession>
<evidence type="ECO:0008006" key="4">
    <source>
        <dbReference type="Google" id="ProtNLM"/>
    </source>
</evidence>
<reference evidence="2" key="1">
    <citation type="submission" date="2017-08" db="EMBL/GenBank/DDBJ databases">
        <authorList>
            <person name="Polle J.E."/>
            <person name="Barry K."/>
            <person name="Cushman J."/>
            <person name="Schmutz J."/>
            <person name="Tran D."/>
            <person name="Hathwaick L.T."/>
            <person name="Yim W.C."/>
            <person name="Jenkins J."/>
            <person name="Mckie-Krisberg Z.M."/>
            <person name="Prochnik S."/>
            <person name="Lindquist E."/>
            <person name="Dockter R.B."/>
            <person name="Adam C."/>
            <person name="Molina H."/>
            <person name="Bunkerborg J."/>
            <person name="Jin E."/>
            <person name="Buchheim M."/>
            <person name="Magnuson J."/>
        </authorList>
    </citation>
    <scope>NUCLEOTIDE SEQUENCE</scope>
    <source>
        <strain evidence="2">CCAP 19/18</strain>
    </source>
</reference>
<keyword evidence="3" id="KW-1185">Reference proteome</keyword>
<sequence>MRVLLHSLEGAWLQHVHHQQQQRGKHKKKKDAKQNLDKDHAALETASCIFGDRGGYVRHELELAEQTGVNEHCMQAICTTVLWTAY</sequence>
<comment type="caution">
    <text evidence="2">The sequence shown here is derived from an EMBL/GenBank/DDBJ whole genome shotgun (WGS) entry which is preliminary data.</text>
</comment>
<proteinExistence type="predicted"/>
<protein>
    <recommendedName>
        <fullName evidence="4">Encoded protein</fullName>
    </recommendedName>
</protein>
<organism evidence="2 3">
    <name type="scientific">Dunaliella salina</name>
    <name type="common">Green alga</name>
    <name type="synonym">Protococcus salinus</name>
    <dbReference type="NCBI Taxonomy" id="3046"/>
    <lineage>
        <taxon>Eukaryota</taxon>
        <taxon>Viridiplantae</taxon>
        <taxon>Chlorophyta</taxon>
        <taxon>core chlorophytes</taxon>
        <taxon>Chlorophyceae</taxon>
        <taxon>CS clade</taxon>
        <taxon>Chlamydomonadales</taxon>
        <taxon>Dunaliellaceae</taxon>
        <taxon>Dunaliella</taxon>
    </lineage>
</organism>
<evidence type="ECO:0000256" key="1">
    <source>
        <dbReference type="SAM" id="MobiDB-lite"/>
    </source>
</evidence>
<name>A0ABQ7FX87_DUNSA</name>